<accession>A0A9N9PN18</accession>
<proteinExistence type="predicted"/>
<sequence length="65" mass="7555">MSLEKVIESYESTSALIGNNDKKEITKIDICLNYAYDISDILKKYNFNVEYDKNLILSDKDKDLD</sequence>
<keyword evidence="2" id="KW-1185">Reference proteome</keyword>
<gene>
    <name evidence="1" type="ORF">CPELLU_LOCUS21510</name>
</gene>
<dbReference type="Proteomes" id="UP000789759">
    <property type="component" value="Unassembled WGS sequence"/>
</dbReference>
<feature type="non-terminal residue" evidence="1">
    <location>
        <position position="65"/>
    </location>
</feature>
<comment type="caution">
    <text evidence="1">The sequence shown here is derived from an EMBL/GenBank/DDBJ whole genome shotgun (WGS) entry which is preliminary data.</text>
</comment>
<organism evidence="1 2">
    <name type="scientific">Cetraspora pellucida</name>
    <dbReference type="NCBI Taxonomy" id="1433469"/>
    <lineage>
        <taxon>Eukaryota</taxon>
        <taxon>Fungi</taxon>
        <taxon>Fungi incertae sedis</taxon>
        <taxon>Mucoromycota</taxon>
        <taxon>Glomeromycotina</taxon>
        <taxon>Glomeromycetes</taxon>
        <taxon>Diversisporales</taxon>
        <taxon>Gigasporaceae</taxon>
        <taxon>Cetraspora</taxon>
    </lineage>
</organism>
<dbReference type="EMBL" id="CAJVQA010080598">
    <property type="protein sequence ID" value="CAG8837161.1"/>
    <property type="molecule type" value="Genomic_DNA"/>
</dbReference>
<dbReference type="AlphaFoldDB" id="A0A9N9PN18"/>
<protein>
    <submittedName>
        <fullName evidence="1">23307_t:CDS:1</fullName>
    </submittedName>
</protein>
<evidence type="ECO:0000313" key="1">
    <source>
        <dbReference type="EMBL" id="CAG8837161.1"/>
    </source>
</evidence>
<name>A0A9N9PN18_9GLOM</name>
<evidence type="ECO:0000313" key="2">
    <source>
        <dbReference type="Proteomes" id="UP000789759"/>
    </source>
</evidence>
<dbReference type="OrthoDB" id="10643068at2759"/>
<reference evidence="1" key="1">
    <citation type="submission" date="2021-06" db="EMBL/GenBank/DDBJ databases">
        <authorList>
            <person name="Kallberg Y."/>
            <person name="Tangrot J."/>
            <person name="Rosling A."/>
        </authorList>
    </citation>
    <scope>NUCLEOTIDE SEQUENCE</scope>
    <source>
        <strain evidence="1">FL966</strain>
    </source>
</reference>